<accession>A0A2G0QD81</accession>
<dbReference type="FunFam" id="3.40.605.10:FF:000007">
    <property type="entry name" value="NAD/NADP-dependent betaine aldehyde dehydrogenase"/>
    <property type="match status" value="1"/>
</dbReference>
<dbReference type="EMBL" id="NJAI01000003">
    <property type="protein sequence ID" value="PHM55465.1"/>
    <property type="molecule type" value="Genomic_DNA"/>
</dbReference>
<feature type="active site" evidence="3">
    <location>
        <position position="276"/>
    </location>
</feature>
<dbReference type="InterPro" id="IPR029510">
    <property type="entry name" value="Ald_DH_CS_GLU"/>
</dbReference>
<dbReference type="Gene3D" id="3.40.605.10">
    <property type="entry name" value="Aldehyde Dehydrogenase, Chain A, domain 1"/>
    <property type="match status" value="1"/>
</dbReference>
<evidence type="ECO:0000313" key="10">
    <source>
        <dbReference type="Proteomes" id="UP000225433"/>
    </source>
</evidence>
<evidence type="ECO:0000256" key="3">
    <source>
        <dbReference type="PROSITE-ProRule" id="PRU10007"/>
    </source>
</evidence>
<dbReference type="Gene3D" id="3.40.309.10">
    <property type="entry name" value="Aldehyde Dehydrogenase, Chain A, domain 2"/>
    <property type="match status" value="1"/>
</dbReference>
<dbReference type="AlphaFoldDB" id="A0A2G0QD81"/>
<dbReference type="OrthoDB" id="9812625at2"/>
<gene>
    <name evidence="6" type="ORF">A9255_12215</name>
    <name evidence="8" type="ORF">Xhom_00129</name>
    <name evidence="7" type="ORF">Xhom_02206</name>
</gene>
<protein>
    <submittedName>
        <fullName evidence="6 8">Aldehyde dehydrogenase</fullName>
    </submittedName>
</protein>
<evidence type="ECO:0000256" key="2">
    <source>
        <dbReference type="ARBA" id="ARBA00023002"/>
    </source>
</evidence>
<evidence type="ECO:0000313" key="6">
    <source>
        <dbReference type="EMBL" id="AOM41280.1"/>
    </source>
</evidence>
<comment type="similarity">
    <text evidence="1 4">Belongs to the aldehyde dehydrogenase family.</text>
</comment>
<dbReference type="InterPro" id="IPR015590">
    <property type="entry name" value="Aldehyde_DH_dom"/>
</dbReference>
<dbReference type="EMBL" id="NJAI01000001">
    <property type="protein sequence ID" value="PHM57170.1"/>
    <property type="molecule type" value="Genomic_DNA"/>
</dbReference>
<dbReference type="InterPro" id="IPR016160">
    <property type="entry name" value="Ald_DH_CS_CYS"/>
</dbReference>
<evidence type="ECO:0000256" key="1">
    <source>
        <dbReference type="ARBA" id="ARBA00009986"/>
    </source>
</evidence>
<dbReference type="KEGG" id="xho:A9255_12215"/>
<dbReference type="Proteomes" id="UP000094600">
    <property type="component" value="Chromosome"/>
</dbReference>
<reference evidence="8 10" key="2">
    <citation type="journal article" date="2017" name="Nat. Microbiol.">
        <title>Natural product diversity associated with the nematode symbionts Photorhabdus and Xenorhabdus.</title>
        <authorList>
            <person name="Tobias N.J."/>
            <person name="Wolff H."/>
            <person name="Djahanschiri B."/>
            <person name="Grundmann F."/>
            <person name="Kronenwerth M."/>
            <person name="Shi Y.M."/>
            <person name="Simonyi S."/>
            <person name="Grun P."/>
            <person name="Shapiro-Ilan D."/>
            <person name="Pidot S.J."/>
            <person name="Stinear T.P."/>
            <person name="Ebersberger I."/>
            <person name="Bode H.B."/>
        </authorList>
    </citation>
    <scope>NUCLEOTIDE SEQUENCE [LARGE SCALE GENOMIC DNA]</scope>
    <source>
        <strain evidence="8 10">DSM 17903</strain>
    </source>
</reference>
<keyword evidence="9" id="KW-1185">Reference proteome</keyword>
<evidence type="ECO:0000259" key="5">
    <source>
        <dbReference type="Pfam" id="PF00171"/>
    </source>
</evidence>
<dbReference type="SUPFAM" id="SSF53720">
    <property type="entry name" value="ALDH-like"/>
    <property type="match status" value="1"/>
</dbReference>
<sequence>MSEINLLESVTAFLQRSHGHYINGASVLSQESTINQKNTMLSVVNPASGEIIATVNQAGEAEVNQAMQAASSAFHGVWAQTSPIERGNCLNRLADLLQKNGEELAQLESLCSGKPIQLSRMLEVGASADYLRYFAGWSSKISGETLNVSLPSLKGEHYTAFTRREPIGVVVGIIPWNFSIMIAIWKLGAALASGCTIVLKPSEYTPLTILRVAELAKEAGIPDGVINIVNGSGAHIGSALVSHPQCAKVTFTGSVSTGMNVGKSALEQGLKRVTLELGGKNAAAFLPDMTVDKIVDGILEAGYVYQGQICAAAERFYIPSIHMDAVLKLLSERLSAMKIGSPLDESTEMGPLANKEHYEKILSLFEKARQEGNEIVYGGHVLEGAGFFVAPTIIKANSADDTLMKEETFGPIGTFLSYDDEEELITMMNATPFGLSASLWTNDLSKAMRMLPRIKAGTLWVNMHTFLDPAVPFGGMNSSGIGREFGSAFIEHYTELKSVMMRY</sequence>
<dbReference type="InterPro" id="IPR016161">
    <property type="entry name" value="Ald_DH/histidinol_DH"/>
</dbReference>
<name>A0A2G0QD81_XENHO</name>
<dbReference type="EMBL" id="CP016176">
    <property type="protein sequence ID" value="AOM41280.1"/>
    <property type="molecule type" value="Genomic_DNA"/>
</dbReference>
<keyword evidence="2 4" id="KW-0560">Oxidoreductase</keyword>
<feature type="domain" description="Aldehyde dehydrogenase" evidence="5">
    <location>
        <begin position="37"/>
        <end position="499"/>
    </location>
</feature>
<dbReference type="RefSeq" id="WP_069316961.1">
    <property type="nucleotide sequence ID" value="NZ_CAWNQJ010000001.1"/>
</dbReference>
<dbReference type="Pfam" id="PF00171">
    <property type="entry name" value="Aldedh"/>
    <property type="match status" value="1"/>
</dbReference>
<reference evidence="6 9" key="1">
    <citation type="submission" date="2016-06" db="EMBL/GenBank/DDBJ databases">
        <title>Bacterial characters and pathogenicity of Xenorhabdus hominickii from an entomopathogenic nematode, Steinernema monticolum.</title>
        <authorList>
            <person name="Park Y."/>
            <person name="Kim Y."/>
        </authorList>
    </citation>
    <scope>NUCLEOTIDE SEQUENCE [LARGE SCALE GENOMIC DNA]</scope>
    <source>
        <strain evidence="6 9">ANU1</strain>
    </source>
</reference>
<dbReference type="PROSITE" id="PS00070">
    <property type="entry name" value="ALDEHYDE_DEHYDR_CYS"/>
    <property type="match status" value="1"/>
</dbReference>
<dbReference type="GO" id="GO:0016620">
    <property type="term" value="F:oxidoreductase activity, acting on the aldehyde or oxo group of donors, NAD or NADP as acceptor"/>
    <property type="evidence" value="ECO:0007669"/>
    <property type="project" value="InterPro"/>
</dbReference>
<dbReference type="InterPro" id="IPR016163">
    <property type="entry name" value="Ald_DH_C"/>
</dbReference>
<dbReference type="Proteomes" id="UP000225433">
    <property type="component" value="Unassembled WGS sequence"/>
</dbReference>
<evidence type="ECO:0000313" key="7">
    <source>
        <dbReference type="EMBL" id="PHM55465.1"/>
    </source>
</evidence>
<organism evidence="8 10">
    <name type="scientific">Xenorhabdus hominickii</name>
    <dbReference type="NCBI Taxonomy" id="351679"/>
    <lineage>
        <taxon>Bacteria</taxon>
        <taxon>Pseudomonadati</taxon>
        <taxon>Pseudomonadota</taxon>
        <taxon>Gammaproteobacteria</taxon>
        <taxon>Enterobacterales</taxon>
        <taxon>Morganellaceae</taxon>
        <taxon>Xenorhabdus</taxon>
    </lineage>
</organism>
<evidence type="ECO:0000256" key="4">
    <source>
        <dbReference type="RuleBase" id="RU003345"/>
    </source>
</evidence>
<proteinExistence type="inferred from homology"/>
<evidence type="ECO:0000313" key="9">
    <source>
        <dbReference type="Proteomes" id="UP000094600"/>
    </source>
</evidence>
<dbReference type="InterPro" id="IPR016162">
    <property type="entry name" value="Ald_DH_N"/>
</dbReference>
<evidence type="ECO:0000313" key="8">
    <source>
        <dbReference type="EMBL" id="PHM57170.1"/>
    </source>
</evidence>
<dbReference type="PANTHER" id="PTHR11699">
    <property type="entry name" value="ALDEHYDE DEHYDROGENASE-RELATED"/>
    <property type="match status" value="1"/>
</dbReference>
<dbReference type="STRING" id="351679.A9255_12215"/>
<dbReference type="PROSITE" id="PS00687">
    <property type="entry name" value="ALDEHYDE_DEHYDR_GLU"/>
    <property type="match status" value="1"/>
</dbReference>